<organism evidence="1 2">
    <name type="scientific">Seminavis robusta</name>
    <dbReference type="NCBI Taxonomy" id="568900"/>
    <lineage>
        <taxon>Eukaryota</taxon>
        <taxon>Sar</taxon>
        <taxon>Stramenopiles</taxon>
        <taxon>Ochrophyta</taxon>
        <taxon>Bacillariophyta</taxon>
        <taxon>Bacillariophyceae</taxon>
        <taxon>Bacillariophycidae</taxon>
        <taxon>Naviculales</taxon>
        <taxon>Naviculaceae</taxon>
        <taxon>Seminavis</taxon>
    </lineage>
</organism>
<dbReference type="AlphaFoldDB" id="A0A9N8H7Y8"/>
<dbReference type="SUPFAM" id="SSF54427">
    <property type="entry name" value="NTF2-like"/>
    <property type="match status" value="1"/>
</dbReference>
<dbReference type="Proteomes" id="UP001153069">
    <property type="component" value="Unassembled WGS sequence"/>
</dbReference>
<name>A0A9N8H7Y8_9STRA</name>
<evidence type="ECO:0000313" key="2">
    <source>
        <dbReference type="Proteomes" id="UP001153069"/>
    </source>
</evidence>
<dbReference type="InterPro" id="IPR032710">
    <property type="entry name" value="NTF2-like_dom_sf"/>
</dbReference>
<proteinExistence type="predicted"/>
<dbReference type="OrthoDB" id="3352776at2759"/>
<dbReference type="Gene3D" id="3.10.450.50">
    <property type="match status" value="1"/>
</dbReference>
<gene>
    <name evidence="1" type="ORF">SEMRO_198_G084120.1</name>
</gene>
<accession>A0A9N8H7Y8</accession>
<sequence>MDREALLHHSKALCTAFANHDSMDQIVQCFSSTRANDIRCFEHGLQRLAPFLGRSFQGVDGLKEYFAIIADLLSYETMEFSDYIVDVEERVVSVRGKAKFTWKSTGNSWDEVFIYRLQLDEDGKVIVYEVWADSGAAYLASKGELAGDN</sequence>
<comment type="caution">
    <text evidence="1">The sequence shown here is derived from an EMBL/GenBank/DDBJ whole genome shotgun (WGS) entry which is preliminary data.</text>
</comment>
<evidence type="ECO:0000313" key="1">
    <source>
        <dbReference type="EMBL" id="CAB9504476.1"/>
    </source>
</evidence>
<dbReference type="EMBL" id="CAICTM010000197">
    <property type="protein sequence ID" value="CAB9504476.1"/>
    <property type="molecule type" value="Genomic_DNA"/>
</dbReference>
<evidence type="ECO:0008006" key="3">
    <source>
        <dbReference type="Google" id="ProtNLM"/>
    </source>
</evidence>
<reference evidence="1" key="1">
    <citation type="submission" date="2020-06" db="EMBL/GenBank/DDBJ databases">
        <authorList>
            <consortium name="Plant Systems Biology data submission"/>
        </authorList>
    </citation>
    <scope>NUCLEOTIDE SEQUENCE</scope>
    <source>
        <strain evidence="1">D6</strain>
    </source>
</reference>
<protein>
    <recommendedName>
        <fullName evidence="3">SnoaL-like domain-containing protein</fullName>
    </recommendedName>
</protein>
<keyword evidence="2" id="KW-1185">Reference proteome</keyword>